<feature type="transmembrane region" description="Helical" evidence="1">
    <location>
        <begin position="162"/>
        <end position="178"/>
    </location>
</feature>
<keyword evidence="1" id="KW-0472">Membrane</keyword>
<dbReference type="RefSeq" id="WP_120712406.1">
    <property type="nucleotide sequence ID" value="NZ_RBCJ01000003.1"/>
</dbReference>
<comment type="caution">
    <text evidence="2">The sequence shown here is derived from an EMBL/GenBank/DDBJ whole genome shotgun (WGS) entry which is preliminary data.</text>
</comment>
<sequence length="275" mass="31566">MKLLGRIFNFYLDASIHVALAILSLVWVTSSILNIPSDKNLFSFIFFCSIACYNFIKYGVEIKKYIRLGNPCHEYIRFFSFVCSGIATYHLFFLEWETILILGVLGLFTGLYALPVLPGTRNLRSLAGFKIVPVALVWAGTTVVLPVWAAGSALSWDVWIETIQRLILVLILILPFEIRDMKYDPPELKTFPRRYGMVKTKTLGILLIFLFFFLTLLKDETTQLEIVSKTLLSLGMGSILLITKKNQNKYFSVFWVEAIPIFWWILIWVLIGRGN</sequence>
<dbReference type="EMBL" id="RBCJ01000003">
    <property type="protein sequence ID" value="RKN79593.1"/>
    <property type="molecule type" value="Genomic_DNA"/>
</dbReference>
<feature type="transmembrane region" description="Helical" evidence="1">
    <location>
        <begin position="99"/>
        <end position="117"/>
    </location>
</feature>
<evidence type="ECO:0000313" key="3">
    <source>
        <dbReference type="Proteomes" id="UP000276603"/>
    </source>
</evidence>
<accession>A0A3B0C1G2</accession>
<gene>
    <name evidence="2" type="ORF">D7Z94_14945</name>
</gene>
<feature type="transmembrane region" description="Helical" evidence="1">
    <location>
        <begin position="76"/>
        <end position="93"/>
    </location>
</feature>
<feature type="transmembrane region" description="Helical" evidence="1">
    <location>
        <begin position="40"/>
        <end position="56"/>
    </location>
</feature>
<feature type="transmembrane region" description="Helical" evidence="1">
    <location>
        <begin position="198"/>
        <end position="217"/>
    </location>
</feature>
<evidence type="ECO:0000313" key="2">
    <source>
        <dbReference type="EMBL" id="RKN79593.1"/>
    </source>
</evidence>
<organism evidence="2 3">
    <name type="scientific">Ulvibacterium marinum</name>
    <dbReference type="NCBI Taxonomy" id="2419782"/>
    <lineage>
        <taxon>Bacteria</taxon>
        <taxon>Pseudomonadati</taxon>
        <taxon>Bacteroidota</taxon>
        <taxon>Flavobacteriia</taxon>
        <taxon>Flavobacteriales</taxon>
        <taxon>Flavobacteriaceae</taxon>
        <taxon>Ulvibacterium</taxon>
    </lineage>
</organism>
<keyword evidence="1" id="KW-0812">Transmembrane</keyword>
<keyword evidence="1" id="KW-1133">Transmembrane helix</keyword>
<evidence type="ECO:0000256" key="1">
    <source>
        <dbReference type="SAM" id="Phobius"/>
    </source>
</evidence>
<dbReference type="AlphaFoldDB" id="A0A3B0C1G2"/>
<proteinExistence type="predicted"/>
<feature type="transmembrane region" description="Helical" evidence="1">
    <location>
        <begin position="250"/>
        <end position="271"/>
    </location>
</feature>
<protein>
    <recommendedName>
        <fullName evidence="4">Prenyltransferase</fullName>
    </recommendedName>
</protein>
<reference evidence="2 3" key="1">
    <citation type="submission" date="2018-10" db="EMBL/GenBank/DDBJ databases">
        <title>Ulvibacterium marinum gen. nov., sp. nov., a novel marine bacterium of the family Flavobacteriaceae, isolated from a culture of the green alga Ulva prolifera.</title>
        <authorList>
            <person name="Zhang Z."/>
        </authorList>
    </citation>
    <scope>NUCLEOTIDE SEQUENCE [LARGE SCALE GENOMIC DNA]</scope>
    <source>
        <strain evidence="2 3">CCMM003</strain>
    </source>
</reference>
<evidence type="ECO:0008006" key="4">
    <source>
        <dbReference type="Google" id="ProtNLM"/>
    </source>
</evidence>
<name>A0A3B0C1G2_9FLAO</name>
<feature type="transmembrane region" description="Helical" evidence="1">
    <location>
        <begin position="7"/>
        <end position="28"/>
    </location>
</feature>
<dbReference type="Proteomes" id="UP000276603">
    <property type="component" value="Unassembled WGS sequence"/>
</dbReference>
<feature type="transmembrane region" description="Helical" evidence="1">
    <location>
        <begin position="129"/>
        <end position="150"/>
    </location>
</feature>
<dbReference type="OrthoDB" id="1467772at2"/>
<keyword evidence="3" id="KW-1185">Reference proteome</keyword>
<feature type="transmembrane region" description="Helical" evidence="1">
    <location>
        <begin position="223"/>
        <end position="243"/>
    </location>
</feature>